<sequence>MQDSASDRRIRDIVIVGGGTAGWMAAASLKHHFGAAPVAITLIESSEIGTIGVGEATIPTIRRFYQALGLSDIDVLRATGGTCKLGIRFNDWTTPGASFIHPFGLYGQDLKGVAFHHYWMRLRALGEDVPIGDYSLGASLAAGGKFTTPSRNPPSTLSVFDWALHFDAGLFARLMRQVAEQNGVRRLDAKIVKTNLRGEDGFIESVTLDSGATVAGDLFIDCSGFRGLLIEEALHTGYEDWSPWLLCDSAMAVQSEGKGDPPPYTDVTARPAGWQWRIPLQHRWGNGYVYSSRHTTDEAARMVLTGSLDERLLHEPRKIGFHPGRRLKAWNKNCIALGLASGFLEPLESTSIALIETGIEKIKALFPSRDFDPAVVDEFNEMSRLEMERVRDFIILHYKLNQRPEDPTGFWTHCREMAIPDTLRKKIDLWRAQGHFVRYRWEMFSPPSWLAIYAGFGLLPETYDLSVDGFDAGQLSAALAEMRKAVADTVASTRAHGDFIEQYARPRSVAAE</sequence>
<proteinExistence type="predicted"/>
<dbReference type="SUPFAM" id="SSF51905">
    <property type="entry name" value="FAD/NAD(P)-binding domain"/>
    <property type="match status" value="1"/>
</dbReference>
<dbReference type="Proteomes" id="UP001262754">
    <property type="component" value="Unassembled WGS sequence"/>
</dbReference>
<accession>A0ABU1MVG5</accession>
<dbReference type="EMBL" id="JAVDRL010000001">
    <property type="protein sequence ID" value="MDR6529681.1"/>
    <property type="molecule type" value="Genomic_DNA"/>
</dbReference>
<name>A0ABU1MVG5_9CAUL</name>
<dbReference type="EC" id="1.14.19.9" evidence="1"/>
<protein>
    <submittedName>
        <fullName evidence="1">Tryptophan halogenase</fullName>
        <ecNumber evidence="1">1.14.19.9</ecNumber>
    </submittedName>
</protein>
<dbReference type="RefSeq" id="WP_310028771.1">
    <property type="nucleotide sequence ID" value="NZ_JAVDRL010000001.1"/>
</dbReference>
<dbReference type="InterPro" id="IPR033856">
    <property type="entry name" value="Trp_halogen"/>
</dbReference>
<dbReference type="InterPro" id="IPR036188">
    <property type="entry name" value="FAD/NAD-bd_sf"/>
</dbReference>
<dbReference type="InterPro" id="IPR006905">
    <property type="entry name" value="Flavin_halogenase"/>
</dbReference>
<gene>
    <name evidence="1" type="ORF">J2800_000396</name>
</gene>
<dbReference type="PANTHER" id="PTHR43747:SF4">
    <property type="entry name" value="FLAVIN-DEPENDENT TRYPTOPHAN HALOGENASE"/>
    <property type="match status" value="1"/>
</dbReference>
<organism evidence="1 2">
    <name type="scientific">Caulobacter rhizosphaerae</name>
    <dbReference type="NCBI Taxonomy" id="2010972"/>
    <lineage>
        <taxon>Bacteria</taxon>
        <taxon>Pseudomonadati</taxon>
        <taxon>Pseudomonadota</taxon>
        <taxon>Alphaproteobacteria</taxon>
        <taxon>Caulobacterales</taxon>
        <taxon>Caulobacteraceae</taxon>
        <taxon>Caulobacter</taxon>
    </lineage>
</organism>
<reference evidence="1 2" key="1">
    <citation type="submission" date="2023-07" db="EMBL/GenBank/DDBJ databases">
        <title>Sorghum-associated microbial communities from plants grown in Nebraska, USA.</title>
        <authorList>
            <person name="Schachtman D."/>
        </authorList>
    </citation>
    <scope>NUCLEOTIDE SEQUENCE [LARGE SCALE GENOMIC DNA]</scope>
    <source>
        <strain evidence="1 2">DS2154</strain>
    </source>
</reference>
<keyword evidence="2" id="KW-1185">Reference proteome</keyword>
<evidence type="ECO:0000313" key="2">
    <source>
        <dbReference type="Proteomes" id="UP001262754"/>
    </source>
</evidence>
<comment type="caution">
    <text evidence="1">The sequence shown here is derived from an EMBL/GenBank/DDBJ whole genome shotgun (WGS) entry which is preliminary data.</text>
</comment>
<keyword evidence="1" id="KW-0560">Oxidoreductase</keyword>
<dbReference type="Gene3D" id="3.50.50.60">
    <property type="entry name" value="FAD/NAD(P)-binding domain"/>
    <property type="match status" value="1"/>
</dbReference>
<dbReference type="PANTHER" id="PTHR43747">
    <property type="entry name" value="FAD-BINDING PROTEIN"/>
    <property type="match status" value="1"/>
</dbReference>
<dbReference type="PIRSF" id="PIRSF011396">
    <property type="entry name" value="Trp_halogenase"/>
    <property type="match status" value="1"/>
</dbReference>
<dbReference type="Pfam" id="PF04820">
    <property type="entry name" value="Trp_halogenase"/>
    <property type="match status" value="1"/>
</dbReference>
<evidence type="ECO:0000313" key="1">
    <source>
        <dbReference type="EMBL" id="MDR6529681.1"/>
    </source>
</evidence>
<dbReference type="InterPro" id="IPR050816">
    <property type="entry name" value="Flavin-dep_Halogenase_NPB"/>
</dbReference>
<dbReference type="GO" id="GO:0016491">
    <property type="term" value="F:oxidoreductase activity"/>
    <property type="evidence" value="ECO:0007669"/>
    <property type="project" value="UniProtKB-KW"/>
</dbReference>